<reference evidence="2 3" key="1">
    <citation type="submission" date="2014-04" db="EMBL/GenBank/DDBJ databases">
        <authorList>
            <consortium name="DOE Joint Genome Institute"/>
            <person name="Kuo A."/>
            <person name="Kohler A."/>
            <person name="Jargeat P."/>
            <person name="Nagy L.G."/>
            <person name="Floudas D."/>
            <person name="Copeland A."/>
            <person name="Barry K.W."/>
            <person name="Cichocki N."/>
            <person name="Veneault-Fourrey C."/>
            <person name="LaButti K."/>
            <person name="Lindquist E.A."/>
            <person name="Lipzen A."/>
            <person name="Lundell T."/>
            <person name="Morin E."/>
            <person name="Murat C."/>
            <person name="Sun H."/>
            <person name="Tunlid A."/>
            <person name="Henrissat B."/>
            <person name="Grigoriev I.V."/>
            <person name="Hibbett D.S."/>
            <person name="Martin F."/>
            <person name="Nordberg H.P."/>
            <person name="Cantor M.N."/>
            <person name="Hua S.X."/>
        </authorList>
    </citation>
    <scope>NUCLEOTIDE SEQUENCE [LARGE SCALE GENOMIC DNA]</scope>
    <source>
        <strain evidence="2 3">Ve08.2h10</strain>
    </source>
</reference>
<gene>
    <name evidence="2" type="ORF">PAXRUDRAFT_507894</name>
</gene>
<feature type="compositionally biased region" description="Basic residues" evidence="1">
    <location>
        <begin position="164"/>
        <end position="173"/>
    </location>
</feature>
<feature type="compositionally biased region" description="Basic and acidic residues" evidence="1">
    <location>
        <begin position="29"/>
        <end position="59"/>
    </location>
</feature>
<dbReference type="InParanoid" id="A0A0D0DNU7"/>
<dbReference type="HOGENOM" id="CLU_1548105_0_0_1"/>
<dbReference type="STRING" id="930991.A0A0D0DNU7"/>
<keyword evidence="3" id="KW-1185">Reference proteome</keyword>
<evidence type="ECO:0000256" key="1">
    <source>
        <dbReference type="SAM" id="MobiDB-lite"/>
    </source>
</evidence>
<protein>
    <submittedName>
        <fullName evidence="2">Uncharacterized protein</fullName>
    </submittedName>
</protein>
<accession>A0A0D0DNU7</accession>
<reference evidence="3" key="2">
    <citation type="submission" date="2015-01" db="EMBL/GenBank/DDBJ databases">
        <title>Evolutionary Origins and Diversification of the Mycorrhizal Mutualists.</title>
        <authorList>
            <consortium name="DOE Joint Genome Institute"/>
            <consortium name="Mycorrhizal Genomics Consortium"/>
            <person name="Kohler A."/>
            <person name="Kuo A."/>
            <person name="Nagy L.G."/>
            <person name="Floudas D."/>
            <person name="Copeland A."/>
            <person name="Barry K.W."/>
            <person name="Cichocki N."/>
            <person name="Veneault-Fourrey C."/>
            <person name="LaButti K."/>
            <person name="Lindquist E.A."/>
            <person name="Lipzen A."/>
            <person name="Lundell T."/>
            <person name="Morin E."/>
            <person name="Murat C."/>
            <person name="Riley R."/>
            <person name="Ohm R."/>
            <person name="Sun H."/>
            <person name="Tunlid A."/>
            <person name="Henrissat B."/>
            <person name="Grigoriev I.V."/>
            <person name="Hibbett D.S."/>
            <person name="Martin F."/>
        </authorList>
    </citation>
    <scope>NUCLEOTIDE SEQUENCE [LARGE SCALE GENOMIC DNA]</scope>
    <source>
        <strain evidence="3">Ve08.2h10</strain>
    </source>
</reference>
<evidence type="ECO:0000313" key="3">
    <source>
        <dbReference type="Proteomes" id="UP000054538"/>
    </source>
</evidence>
<dbReference type="Proteomes" id="UP000054538">
    <property type="component" value="Unassembled WGS sequence"/>
</dbReference>
<dbReference type="AlphaFoldDB" id="A0A0D0DNU7"/>
<sequence>MTNVSAGSKRSWEGHNGEPESQSYKRQRGREDSRSWRDVHLRSPDDKRGKPSSRRDSRDRRGHRSRERDRERVERDPRRASDYARDRDRRDGREKDRERDHKRRDDDRRDGRRRTPAPPDQLSPVVSNGNVPPLPPRADSDREEGYLPGILLDLPPRPPPSNIRRNRPNQHPN</sequence>
<dbReference type="EMBL" id="KN825174">
    <property type="protein sequence ID" value="KIK93568.1"/>
    <property type="molecule type" value="Genomic_DNA"/>
</dbReference>
<proteinExistence type="predicted"/>
<evidence type="ECO:0000313" key="2">
    <source>
        <dbReference type="EMBL" id="KIK93568.1"/>
    </source>
</evidence>
<feature type="region of interest" description="Disordered" evidence="1">
    <location>
        <begin position="1"/>
        <end position="173"/>
    </location>
</feature>
<dbReference type="OrthoDB" id="2693166at2759"/>
<feature type="compositionally biased region" description="Basic and acidic residues" evidence="1">
    <location>
        <begin position="66"/>
        <end position="110"/>
    </location>
</feature>
<organism evidence="2 3">
    <name type="scientific">Paxillus rubicundulus Ve08.2h10</name>
    <dbReference type="NCBI Taxonomy" id="930991"/>
    <lineage>
        <taxon>Eukaryota</taxon>
        <taxon>Fungi</taxon>
        <taxon>Dikarya</taxon>
        <taxon>Basidiomycota</taxon>
        <taxon>Agaricomycotina</taxon>
        <taxon>Agaricomycetes</taxon>
        <taxon>Agaricomycetidae</taxon>
        <taxon>Boletales</taxon>
        <taxon>Paxilineae</taxon>
        <taxon>Paxillaceae</taxon>
        <taxon>Paxillus</taxon>
    </lineage>
</organism>
<name>A0A0D0DNU7_9AGAM</name>